<evidence type="ECO:0000313" key="2">
    <source>
        <dbReference type="Proteomes" id="UP000254150"/>
    </source>
</evidence>
<dbReference type="InterPro" id="IPR036410">
    <property type="entry name" value="HSP_DnaJ_Cys-rich_dom_sf"/>
</dbReference>
<dbReference type="EMBL" id="UHID01000001">
    <property type="protein sequence ID" value="SUO92876.1"/>
    <property type="molecule type" value="Genomic_DNA"/>
</dbReference>
<organism evidence="1 2">
    <name type="scientific">Streptomyces griseus</name>
    <dbReference type="NCBI Taxonomy" id="1911"/>
    <lineage>
        <taxon>Bacteria</taxon>
        <taxon>Bacillati</taxon>
        <taxon>Actinomycetota</taxon>
        <taxon>Actinomycetes</taxon>
        <taxon>Kitasatosporales</taxon>
        <taxon>Streptomycetaceae</taxon>
        <taxon>Streptomyces</taxon>
    </lineage>
</organism>
<proteinExistence type="predicted"/>
<gene>
    <name evidence="1" type="ORF">NCTC7807_00003</name>
</gene>
<name>A0A380MLF0_STRGR</name>
<dbReference type="SUPFAM" id="SSF57938">
    <property type="entry name" value="DnaJ/Hsp40 cysteine-rich domain"/>
    <property type="match status" value="1"/>
</dbReference>
<reference evidence="1 2" key="1">
    <citation type="submission" date="2018-06" db="EMBL/GenBank/DDBJ databases">
        <authorList>
            <consortium name="Pathogen Informatics"/>
            <person name="Doyle S."/>
        </authorList>
    </citation>
    <scope>NUCLEOTIDE SEQUENCE [LARGE SCALE GENOMIC DNA]</scope>
    <source>
        <strain evidence="1 2">NCTC7807</strain>
    </source>
</reference>
<sequence length="83" mass="9052">MTLPALASLVALATLAGYGLLCALSPFGTCRRCDGHGTRLCVTRTGRIRPGKPCRRCHGRGRRVRLGHRALTTTRTLHRNGTR</sequence>
<dbReference type="AlphaFoldDB" id="A0A380MLF0"/>
<accession>A0A380MLF0</accession>
<evidence type="ECO:0000313" key="1">
    <source>
        <dbReference type="EMBL" id="SUO92876.1"/>
    </source>
</evidence>
<dbReference type="Proteomes" id="UP000254150">
    <property type="component" value="Unassembled WGS sequence"/>
</dbReference>
<dbReference type="RefSeq" id="WP_115067616.1">
    <property type="nucleotide sequence ID" value="NZ_UHID01000001.1"/>
</dbReference>
<protein>
    <submittedName>
        <fullName evidence="1">Uncharacterized protein</fullName>
    </submittedName>
</protein>